<accession>A0A0A9BUX4</accession>
<protein>
    <submittedName>
        <fullName evidence="1">Uncharacterized protein</fullName>
    </submittedName>
</protein>
<reference evidence="1" key="2">
    <citation type="journal article" date="2015" name="Data Brief">
        <title>Shoot transcriptome of the giant reed, Arundo donax.</title>
        <authorList>
            <person name="Barrero R.A."/>
            <person name="Guerrero F.D."/>
            <person name="Moolhuijzen P."/>
            <person name="Goolsby J.A."/>
            <person name="Tidwell J."/>
            <person name="Bellgard S.E."/>
            <person name="Bellgard M.I."/>
        </authorList>
    </citation>
    <scope>NUCLEOTIDE SEQUENCE</scope>
    <source>
        <tissue evidence="1">Shoot tissue taken approximately 20 cm above the soil surface</tissue>
    </source>
</reference>
<dbReference type="AlphaFoldDB" id="A0A0A9BUX4"/>
<organism evidence="1">
    <name type="scientific">Arundo donax</name>
    <name type="common">Giant reed</name>
    <name type="synonym">Donax arundinaceus</name>
    <dbReference type="NCBI Taxonomy" id="35708"/>
    <lineage>
        <taxon>Eukaryota</taxon>
        <taxon>Viridiplantae</taxon>
        <taxon>Streptophyta</taxon>
        <taxon>Embryophyta</taxon>
        <taxon>Tracheophyta</taxon>
        <taxon>Spermatophyta</taxon>
        <taxon>Magnoliopsida</taxon>
        <taxon>Liliopsida</taxon>
        <taxon>Poales</taxon>
        <taxon>Poaceae</taxon>
        <taxon>PACMAD clade</taxon>
        <taxon>Arundinoideae</taxon>
        <taxon>Arundineae</taxon>
        <taxon>Arundo</taxon>
    </lineage>
</organism>
<dbReference type="EMBL" id="GBRH01231892">
    <property type="protein sequence ID" value="JAD66003.1"/>
    <property type="molecule type" value="Transcribed_RNA"/>
</dbReference>
<sequence>MTNNVKTKYIYPTTEDIKIAAPWGQYIEISICSSWQSVTRDPLFVATHNACHQGWLLTMHLFRRHSYRIAVWTSGDVKRIHITVGS</sequence>
<evidence type="ECO:0000313" key="1">
    <source>
        <dbReference type="EMBL" id="JAD66003.1"/>
    </source>
</evidence>
<name>A0A0A9BUX4_ARUDO</name>
<reference evidence="1" key="1">
    <citation type="submission" date="2014-09" db="EMBL/GenBank/DDBJ databases">
        <authorList>
            <person name="Magalhaes I.L.F."/>
            <person name="Oliveira U."/>
            <person name="Santos F.R."/>
            <person name="Vidigal T.H.D.A."/>
            <person name="Brescovit A.D."/>
            <person name="Santos A.J."/>
        </authorList>
    </citation>
    <scope>NUCLEOTIDE SEQUENCE</scope>
    <source>
        <tissue evidence="1">Shoot tissue taken approximately 20 cm above the soil surface</tissue>
    </source>
</reference>
<proteinExistence type="predicted"/>